<evidence type="ECO:0000256" key="1">
    <source>
        <dbReference type="ARBA" id="ARBA00007727"/>
    </source>
</evidence>
<sequence length="393" mass="45303">MESDAICKFTSRLQHSPFTFALSVSRSKLSELKGGMSCHKSIVLWLGLTCVYIILNIKRIALRKENLTPGATSIIHGPSSRTQETPFCIEDKYRIGKWVQQESRKTFNACQWNQHRNCIFEEQQQPRGKKRIENSMQWNWIPDACKLHDFNETHLMQLLIQRRARIFYVGDSLNEDMAISMKCMLSNETNILGDHELVHTIRNDLLGCPGKDDQDFGTKSYCSNLTQVLHVWKGYISTFNITDQDIIVMNTGAHWHGDPKNAAIAFSNIANAISLAFKGLVVVRTTVMGHEKCDSFDDMPIFLRSNSTLKNTTNLPYNWANFDTLNDMVSKAIKQSDLENYDTLYIDMFEERPDGHYEGINDTPDCLHYCVPGPINWWNRLLYHILIRYFANE</sequence>
<dbReference type="InterPro" id="IPR029962">
    <property type="entry name" value="TBL"/>
</dbReference>
<evidence type="ECO:0000313" key="3">
    <source>
        <dbReference type="EMBL" id="GFH44518.1"/>
    </source>
</evidence>
<dbReference type="InterPro" id="IPR026057">
    <property type="entry name" value="TBL_C"/>
</dbReference>
<evidence type="ECO:0000313" key="4">
    <source>
        <dbReference type="Proteomes" id="UP001054902"/>
    </source>
</evidence>
<dbReference type="Proteomes" id="UP001054902">
    <property type="component" value="Unassembled WGS sequence"/>
</dbReference>
<name>A0AAD3CF73_9STRA</name>
<accession>A0AAD3CF73</accession>
<dbReference type="PANTHER" id="PTHR32285">
    <property type="entry name" value="PROTEIN TRICHOME BIREFRINGENCE-LIKE 9-RELATED"/>
    <property type="match status" value="1"/>
</dbReference>
<keyword evidence="4" id="KW-1185">Reference proteome</keyword>
<protein>
    <recommendedName>
        <fullName evidence="2">Trichome birefringence-like C-terminal domain-containing protein</fullName>
    </recommendedName>
</protein>
<dbReference type="GO" id="GO:0016413">
    <property type="term" value="F:O-acetyltransferase activity"/>
    <property type="evidence" value="ECO:0007669"/>
    <property type="project" value="InterPro"/>
</dbReference>
<gene>
    <name evidence="3" type="ORF">CTEN210_00992</name>
</gene>
<proteinExistence type="inferred from homology"/>
<dbReference type="AlphaFoldDB" id="A0AAD3CF73"/>
<evidence type="ECO:0000259" key="2">
    <source>
        <dbReference type="Pfam" id="PF13839"/>
    </source>
</evidence>
<comment type="similarity">
    <text evidence="1">Belongs to the PC-esterase family. TBL subfamily.</text>
</comment>
<dbReference type="PANTHER" id="PTHR32285:SF48">
    <property type="entry name" value="PROTEIN TRICHOME BIREFRINGENCE-LIKE 19"/>
    <property type="match status" value="1"/>
</dbReference>
<reference evidence="3 4" key="1">
    <citation type="journal article" date="2021" name="Sci. Rep.">
        <title>The genome of the diatom Chaetoceros tenuissimus carries an ancient integrated fragment of an extant virus.</title>
        <authorList>
            <person name="Hongo Y."/>
            <person name="Kimura K."/>
            <person name="Takaki Y."/>
            <person name="Yoshida Y."/>
            <person name="Baba S."/>
            <person name="Kobayashi G."/>
            <person name="Nagasaki K."/>
            <person name="Hano T."/>
            <person name="Tomaru Y."/>
        </authorList>
    </citation>
    <scope>NUCLEOTIDE SEQUENCE [LARGE SCALE GENOMIC DNA]</scope>
    <source>
        <strain evidence="3 4">NIES-3715</strain>
    </source>
</reference>
<feature type="domain" description="Trichome birefringence-like C-terminal" evidence="2">
    <location>
        <begin position="269"/>
        <end position="384"/>
    </location>
</feature>
<organism evidence="3 4">
    <name type="scientific">Chaetoceros tenuissimus</name>
    <dbReference type="NCBI Taxonomy" id="426638"/>
    <lineage>
        <taxon>Eukaryota</taxon>
        <taxon>Sar</taxon>
        <taxon>Stramenopiles</taxon>
        <taxon>Ochrophyta</taxon>
        <taxon>Bacillariophyta</taxon>
        <taxon>Coscinodiscophyceae</taxon>
        <taxon>Chaetocerotophycidae</taxon>
        <taxon>Chaetocerotales</taxon>
        <taxon>Chaetocerotaceae</taxon>
        <taxon>Chaetoceros</taxon>
    </lineage>
</organism>
<dbReference type="Pfam" id="PF13839">
    <property type="entry name" value="PC-Esterase"/>
    <property type="match status" value="1"/>
</dbReference>
<dbReference type="EMBL" id="BLLK01000020">
    <property type="protein sequence ID" value="GFH44518.1"/>
    <property type="molecule type" value="Genomic_DNA"/>
</dbReference>
<comment type="caution">
    <text evidence="3">The sequence shown here is derived from an EMBL/GenBank/DDBJ whole genome shotgun (WGS) entry which is preliminary data.</text>
</comment>